<keyword evidence="1" id="KW-0175">Coiled coil</keyword>
<protein>
    <submittedName>
        <fullName evidence="2">Uncharacterized protein</fullName>
    </submittedName>
</protein>
<dbReference type="AlphaFoldDB" id="A0A8T2RQ53"/>
<keyword evidence="3" id="KW-1185">Reference proteome</keyword>
<feature type="coiled-coil region" evidence="1">
    <location>
        <begin position="68"/>
        <end position="102"/>
    </location>
</feature>
<sequence length="177" mass="21421">MIQPVNMTNNFAHLRRDENIDFDHNKWASKFEDKFTKALTSVQCQLDILCEEQYSERIKVQRLEKNTLGKWEGLLTFMESKNKELKRENKNFRKKMERPKNRQVVRKGKEIGREVLETNFDRVIADCYWLMIEDEFPRDEDKLMRRIEQAEREIKKVQIVICRYIDQVGRINKDFSG</sequence>
<evidence type="ECO:0000313" key="3">
    <source>
        <dbReference type="Proteomes" id="UP000825935"/>
    </source>
</evidence>
<organism evidence="2 3">
    <name type="scientific">Ceratopteris richardii</name>
    <name type="common">Triangle waterfern</name>
    <dbReference type="NCBI Taxonomy" id="49495"/>
    <lineage>
        <taxon>Eukaryota</taxon>
        <taxon>Viridiplantae</taxon>
        <taxon>Streptophyta</taxon>
        <taxon>Embryophyta</taxon>
        <taxon>Tracheophyta</taxon>
        <taxon>Polypodiopsida</taxon>
        <taxon>Polypodiidae</taxon>
        <taxon>Polypodiales</taxon>
        <taxon>Pteridineae</taxon>
        <taxon>Pteridaceae</taxon>
        <taxon>Parkerioideae</taxon>
        <taxon>Ceratopteris</taxon>
    </lineage>
</organism>
<accession>A0A8T2RQ53</accession>
<name>A0A8T2RQ53_CERRI</name>
<comment type="caution">
    <text evidence="2">The sequence shown here is derived from an EMBL/GenBank/DDBJ whole genome shotgun (WGS) entry which is preliminary data.</text>
</comment>
<evidence type="ECO:0000256" key="1">
    <source>
        <dbReference type="SAM" id="Coils"/>
    </source>
</evidence>
<dbReference type="Proteomes" id="UP000825935">
    <property type="component" value="Chromosome 25"/>
</dbReference>
<evidence type="ECO:0000313" key="2">
    <source>
        <dbReference type="EMBL" id="KAH7297924.1"/>
    </source>
</evidence>
<dbReference type="EMBL" id="CM035430">
    <property type="protein sequence ID" value="KAH7297924.1"/>
    <property type="molecule type" value="Genomic_DNA"/>
</dbReference>
<reference evidence="2" key="1">
    <citation type="submission" date="2021-08" db="EMBL/GenBank/DDBJ databases">
        <title>WGS assembly of Ceratopteris richardii.</title>
        <authorList>
            <person name="Marchant D.B."/>
            <person name="Chen G."/>
            <person name="Jenkins J."/>
            <person name="Shu S."/>
            <person name="Leebens-Mack J."/>
            <person name="Grimwood J."/>
            <person name="Schmutz J."/>
            <person name="Soltis P."/>
            <person name="Soltis D."/>
            <person name="Chen Z.-H."/>
        </authorList>
    </citation>
    <scope>NUCLEOTIDE SEQUENCE</scope>
    <source>
        <strain evidence="2">Whitten #5841</strain>
        <tissue evidence="2">Leaf</tissue>
    </source>
</reference>
<proteinExistence type="predicted"/>
<gene>
    <name evidence="2" type="ORF">KP509_25G019100</name>
</gene>